<dbReference type="InterPro" id="IPR010982">
    <property type="entry name" value="Lambda_DNA-bd_dom_sf"/>
</dbReference>
<dbReference type="STRING" id="551459.SAMN05421796_101558"/>
<evidence type="ECO:0000259" key="1">
    <source>
        <dbReference type="PROSITE" id="PS50943"/>
    </source>
</evidence>
<dbReference type="EMBL" id="FTOJ01000001">
    <property type="protein sequence ID" value="SIS60939.1"/>
    <property type="molecule type" value="Genomic_DNA"/>
</dbReference>
<dbReference type="Gene3D" id="1.10.260.40">
    <property type="entry name" value="lambda repressor-like DNA-binding domains"/>
    <property type="match status" value="1"/>
</dbReference>
<feature type="domain" description="HTH cro/C1-type" evidence="1">
    <location>
        <begin position="6"/>
        <end position="60"/>
    </location>
</feature>
<gene>
    <name evidence="2" type="ORF">B0A70_03980</name>
    <name evidence="3" type="ORF">SAMN05421796_101558</name>
</gene>
<name>A0A1N7KHC8_9FLAO</name>
<dbReference type="GO" id="GO:0003677">
    <property type="term" value="F:DNA binding"/>
    <property type="evidence" value="ECO:0007669"/>
    <property type="project" value="UniProtKB-KW"/>
</dbReference>
<evidence type="ECO:0000313" key="3">
    <source>
        <dbReference type="EMBL" id="SIS60939.1"/>
    </source>
</evidence>
<sequence length="117" mass="13864">MIKEKLQSTRTRKGFTQAQLAEVIHTTTPNYCRKEKGEVKISRDEWKKLADFLEVFFEDIYEEDDAKVNINTENQTGDNIGNYYNYSIHQEMLKHIMDYVNLLKVENDKLKEKITTP</sequence>
<keyword evidence="3" id="KW-0238">DNA-binding</keyword>
<dbReference type="InterPro" id="IPR001387">
    <property type="entry name" value="Cro/C1-type_HTH"/>
</dbReference>
<keyword evidence="4" id="KW-1185">Reference proteome</keyword>
<dbReference type="SMART" id="SM00530">
    <property type="entry name" value="HTH_XRE"/>
    <property type="match status" value="1"/>
</dbReference>
<dbReference type="PROSITE" id="PS50943">
    <property type="entry name" value="HTH_CROC1"/>
    <property type="match status" value="1"/>
</dbReference>
<dbReference type="EMBL" id="MUGO01000003">
    <property type="protein sequence ID" value="PQA96292.1"/>
    <property type="molecule type" value="Genomic_DNA"/>
</dbReference>
<dbReference type="SUPFAM" id="SSF47413">
    <property type="entry name" value="lambda repressor-like DNA-binding domains"/>
    <property type="match status" value="1"/>
</dbReference>
<dbReference type="AlphaFoldDB" id="A0A1N7KHC8"/>
<reference evidence="2 4" key="1">
    <citation type="submission" date="2016-11" db="EMBL/GenBank/DDBJ databases">
        <title>Whole genomes of Flavobacteriaceae.</title>
        <authorList>
            <person name="Stine C."/>
            <person name="Li C."/>
            <person name="Tadesse D."/>
        </authorList>
    </citation>
    <scope>NUCLEOTIDE SEQUENCE [LARGE SCALE GENOMIC DNA]</scope>
    <source>
        <strain evidence="2 4">DSM 21068</strain>
    </source>
</reference>
<dbReference type="Proteomes" id="UP000238314">
    <property type="component" value="Unassembled WGS sequence"/>
</dbReference>
<dbReference type="Pfam" id="PF01381">
    <property type="entry name" value="HTH_3"/>
    <property type="match status" value="1"/>
</dbReference>
<dbReference type="Proteomes" id="UP000186246">
    <property type="component" value="Unassembled WGS sequence"/>
</dbReference>
<accession>A0A1N7KHC8</accession>
<evidence type="ECO:0000313" key="2">
    <source>
        <dbReference type="EMBL" id="PQA96292.1"/>
    </source>
</evidence>
<dbReference type="RefSeq" id="WP_076449548.1">
    <property type="nucleotide sequence ID" value="NZ_FTOJ01000001.1"/>
</dbReference>
<proteinExistence type="predicted"/>
<protein>
    <submittedName>
        <fullName evidence="3">DNA-binding transcriptional regulator, XRE-family HTH domain</fullName>
    </submittedName>
</protein>
<dbReference type="CDD" id="cd00093">
    <property type="entry name" value="HTH_XRE"/>
    <property type="match status" value="1"/>
</dbReference>
<dbReference type="OrthoDB" id="1274166at2"/>
<evidence type="ECO:0000313" key="4">
    <source>
        <dbReference type="Proteomes" id="UP000238314"/>
    </source>
</evidence>
<organism evidence="3">
    <name type="scientific">Chryseobacterium piscicola</name>
    <dbReference type="NCBI Taxonomy" id="551459"/>
    <lineage>
        <taxon>Bacteria</taxon>
        <taxon>Pseudomonadati</taxon>
        <taxon>Bacteroidota</taxon>
        <taxon>Flavobacteriia</taxon>
        <taxon>Flavobacteriales</taxon>
        <taxon>Weeksellaceae</taxon>
        <taxon>Chryseobacterium group</taxon>
        <taxon>Chryseobacterium</taxon>
    </lineage>
</organism>
<reference evidence="3" key="2">
    <citation type="submission" date="2017-01" db="EMBL/GenBank/DDBJ databases">
        <authorList>
            <person name="Mah S.A."/>
            <person name="Swanson W.J."/>
            <person name="Moy G.W."/>
            <person name="Vacquier V.D."/>
        </authorList>
    </citation>
    <scope>NUCLEOTIDE SEQUENCE [LARGE SCALE GENOMIC DNA]</scope>
    <source>
        <strain evidence="3">DSM 21068</strain>
    </source>
</reference>